<dbReference type="AlphaFoldDB" id="A0A161KF09"/>
<dbReference type="InterPro" id="IPR035965">
    <property type="entry name" value="PAS-like_dom_sf"/>
</dbReference>
<feature type="domain" description="PAC" evidence="2">
    <location>
        <begin position="250"/>
        <end position="300"/>
    </location>
</feature>
<dbReference type="Pfam" id="PF01590">
    <property type="entry name" value="GAF"/>
    <property type="match status" value="1"/>
</dbReference>
<dbReference type="SUPFAM" id="SSF141868">
    <property type="entry name" value="EAL domain-like"/>
    <property type="match status" value="1"/>
</dbReference>
<reference evidence="5" key="1">
    <citation type="submission" date="2015-10" db="EMBL/GenBank/DDBJ databases">
        <authorList>
            <person name="Gilbert D.G."/>
        </authorList>
    </citation>
    <scope>NUCLEOTIDE SEQUENCE</scope>
</reference>
<dbReference type="SMART" id="SM00091">
    <property type="entry name" value="PAS"/>
    <property type="match status" value="1"/>
</dbReference>
<dbReference type="Gene3D" id="3.30.70.270">
    <property type="match status" value="1"/>
</dbReference>
<dbReference type="CDD" id="cd00130">
    <property type="entry name" value="PAS"/>
    <property type="match status" value="1"/>
</dbReference>
<name>A0A161KF09_9ZZZZ</name>
<dbReference type="PANTHER" id="PTHR44757">
    <property type="entry name" value="DIGUANYLATE CYCLASE DGCP"/>
    <property type="match status" value="1"/>
</dbReference>
<feature type="domain" description="EAL" evidence="3">
    <location>
        <begin position="470"/>
        <end position="724"/>
    </location>
</feature>
<dbReference type="SUPFAM" id="SSF55781">
    <property type="entry name" value="GAF domain-like"/>
    <property type="match status" value="1"/>
</dbReference>
<organism evidence="5">
    <name type="scientific">hydrothermal vent metagenome</name>
    <dbReference type="NCBI Taxonomy" id="652676"/>
    <lineage>
        <taxon>unclassified sequences</taxon>
        <taxon>metagenomes</taxon>
        <taxon>ecological metagenomes</taxon>
    </lineage>
</organism>
<evidence type="ECO:0000259" key="1">
    <source>
        <dbReference type="PROSITE" id="PS50112"/>
    </source>
</evidence>
<evidence type="ECO:0000259" key="4">
    <source>
        <dbReference type="PROSITE" id="PS50887"/>
    </source>
</evidence>
<dbReference type="PROSITE" id="PS50112">
    <property type="entry name" value="PAS"/>
    <property type="match status" value="1"/>
</dbReference>
<sequence>MPLPNIIDPHGETAGAERQRLECLRRYGLDGTPGEPDLDRIVRLGAEMFGVPICAITLVGRDQVWLRARFGVEIDSLQREGSFCAEVVRGTDPMVVPDALADQRFATTDLVAGAGIRFYAGAPLITRDGVALGSFGLLDVKPRHDFSEGQQSLLSRMAGIVVDLFERRHASRTANTLIAFADVAHQALITTDEEGRITFWNHGAQAMFGYEAREVEGRFVELIVPERFRAAHREGLMRIAGGAQARMTGRPLEVLAVRRDGSEFPAELSLSVWNGSLGLGFGAQLQDISDRRAREERLHHLANHDELTGLLNRNSFRARIEAQLESTAAATVMVFDLDGFKDVNDGLGHAAGDTLLQALALRLAASLGPDDVLARLGGDEFAILMPNDRDPLDIAARADALLDLIGRPFSVCGHQFHLSGSVGVALAPFHASNADELVVRADLALFRAKNAGGRRYRLFDTGMESQLATNRAFQDELRYAFTDRQLELHFQPQVSLADGRLIGAEALLRWRHPTRGLLYPKAFLPVLETHALAFEAGCWVLDEACRTLAAWRHAGLAPIRIGVNLFAAQLRAGTLVDVIESTLARHRLSPADLEVEITETIALRHDIEELEPLRELHARGVSIAFDDFGTGFASLSTLKDFPLSRLKLDRSFVEDIGLDPHSEAIVKGVVAIGHSLGLNVIAEGIETAEQEALLRTWRCDAGQGYHYGKAVPAAEFIATFGTPFSLAAGLVAKIG</sequence>
<proteinExistence type="predicted"/>
<dbReference type="CDD" id="cd01949">
    <property type="entry name" value="GGDEF"/>
    <property type="match status" value="1"/>
</dbReference>
<accession>A0A161KF09</accession>
<dbReference type="Gene3D" id="3.20.20.450">
    <property type="entry name" value="EAL domain"/>
    <property type="match status" value="1"/>
</dbReference>
<dbReference type="PROSITE" id="PS50113">
    <property type="entry name" value="PAC"/>
    <property type="match status" value="1"/>
</dbReference>
<dbReference type="Pfam" id="PF00563">
    <property type="entry name" value="EAL"/>
    <property type="match status" value="1"/>
</dbReference>
<dbReference type="SMART" id="SM00052">
    <property type="entry name" value="EAL"/>
    <property type="match status" value="1"/>
</dbReference>
<dbReference type="InterPro" id="IPR029016">
    <property type="entry name" value="GAF-like_dom_sf"/>
</dbReference>
<dbReference type="SUPFAM" id="SSF55785">
    <property type="entry name" value="PYP-like sensor domain (PAS domain)"/>
    <property type="match status" value="1"/>
</dbReference>
<dbReference type="SMART" id="SM00267">
    <property type="entry name" value="GGDEF"/>
    <property type="match status" value="1"/>
</dbReference>
<protein>
    <submittedName>
        <fullName evidence="5">Diguanylate cyclase/phosphodiesterase (GGDEF &amp; EAL domains) with PAS/PAC sensor(S)</fullName>
    </submittedName>
</protein>
<dbReference type="InterPro" id="IPR000700">
    <property type="entry name" value="PAS-assoc_C"/>
</dbReference>
<feature type="domain" description="GGDEF" evidence="4">
    <location>
        <begin position="328"/>
        <end position="461"/>
    </location>
</feature>
<dbReference type="PROSITE" id="PS50883">
    <property type="entry name" value="EAL"/>
    <property type="match status" value="1"/>
</dbReference>
<dbReference type="InterPro" id="IPR043128">
    <property type="entry name" value="Rev_trsase/Diguanyl_cyclase"/>
</dbReference>
<dbReference type="Gene3D" id="3.30.450.20">
    <property type="entry name" value="PAS domain"/>
    <property type="match status" value="1"/>
</dbReference>
<dbReference type="InterPro" id="IPR001633">
    <property type="entry name" value="EAL_dom"/>
</dbReference>
<dbReference type="PROSITE" id="PS50887">
    <property type="entry name" value="GGDEF"/>
    <property type="match status" value="1"/>
</dbReference>
<dbReference type="InterPro" id="IPR052155">
    <property type="entry name" value="Biofilm_reg_signaling"/>
</dbReference>
<dbReference type="SUPFAM" id="SSF55073">
    <property type="entry name" value="Nucleotide cyclase"/>
    <property type="match status" value="1"/>
</dbReference>
<dbReference type="InterPro" id="IPR029787">
    <property type="entry name" value="Nucleotide_cyclase"/>
</dbReference>
<dbReference type="InterPro" id="IPR000014">
    <property type="entry name" value="PAS"/>
</dbReference>
<dbReference type="InterPro" id="IPR035919">
    <property type="entry name" value="EAL_sf"/>
</dbReference>
<evidence type="ECO:0000259" key="2">
    <source>
        <dbReference type="PROSITE" id="PS50113"/>
    </source>
</evidence>
<dbReference type="Pfam" id="PF13426">
    <property type="entry name" value="PAS_9"/>
    <property type="match status" value="1"/>
</dbReference>
<feature type="domain" description="PAS" evidence="1">
    <location>
        <begin position="173"/>
        <end position="226"/>
    </location>
</feature>
<dbReference type="CDD" id="cd01948">
    <property type="entry name" value="EAL"/>
    <property type="match status" value="1"/>
</dbReference>
<dbReference type="NCBIfam" id="TIGR00254">
    <property type="entry name" value="GGDEF"/>
    <property type="match status" value="1"/>
</dbReference>
<dbReference type="InterPro" id="IPR000160">
    <property type="entry name" value="GGDEF_dom"/>
</dbReference>
<dbReference type="EMBL" id="CZQE01000113">
    <property type="protein sequence ID" value="CUS44122.1"/>
    <property type="molecule type" value="Genomic_DNA"/>
</dbReference>
<dbReference type="InterPro" id="IPR003018">
    <property type="entry name" value="GAF"/>
</dbReference>
<dbReference type="SMART" id="SM00065">
    <property type="entry name" value="GAF"/>
    <property type="match status" value="1"/>
</dbReference>
<dbReference type="NCBIfam" id="TIGR00229">
    <property type="entry name" value="sensory_box"/>
    <property type="match status" value="1"/>
</dbReference>
<dbReference type="Pfam" id="PF00990">
    <property type="entry name" value="GGDEF"/>
    <property type="match status" value="1"/>
</dbReference>
<evidence type="ECO:0000259" key="3">
    <source>
        <dbReference type="PROSITE" id="PS50883"/>
    </source>
</evidence>
<gene>
    <name evidence="5" type="ORF">MGWOODY_Smn2434</name>
</gene>
<dbReference type="Gene3D" id="3.30.450.40">
    <property type="match status" value="1"/>
</dbReference>
<dbReference type="PANTHER" id="PTHR44757:SF2">
    <property type="entry name" value="BIOFILM ARCHITECTURE MAINTENANCE PROTEIN MBAA"/>
    <property type="match status" value="1"/>
</dbReference>
<evidence type="ECO:0000313" key="5">
    <source>
        <dbReference type="EMBL" id="CUS44122.1"/>
    </source>
</evidence>